<evidence type="ECO:0000313" key="1">
    <source>
        <dbReference type="EMBL" id="VEG44128.1"/>
    </source>
</evidence>
<dbReference type="Pfam" id="PF10774">
    <property type="entry name" value="DUF4226"/>
    <property type="match status" value="1"/>
</dbReference>
<evidence type="ECO:0000313" key="2">
    <source>
        <dbReference type="Proteomes" id="UP000282551"/>
    </source>
</evidence>
<dbReference type="RefSeq" id="WP_126331931.1">
    <property type="nucleotide sequence ID" value="NZ_AP022604.1"/>
</dbReference>
<dbReference type="EMBL" id="LR134355">
    <property type="protein sequence ID" value="VEG44128.1"/>
    <property type="molecule type" value="Genomic_DNA"/>
</dbReference>
<organism evidence="1 2">
    <name type="scientific">Mycolicibacterium chitae</name>
    <name type="common">Mycobacterium chitae</name>
    <dbReference type="NCBI Taxonomy" id="1792"/>
    <lineage>
        <taxon>Bacteria</taxon>
        <taxon>Bacillati</taxon>
        <taxon>Actinomycetota</taxon>
        <taxon>Actinomycetes</taxon>
        <taxon>Mycobacteriales</taxon>
        <taxon>Mycobacteriaceae</taxon>
        <taxon>Mycolicibacterium</taxon>
    </lineage>
</organism>
<protein>
    <submittedName>
        <fullName evidence="1">Biofilm regulator, BssS</fullName>
    </submittedName>
</protein>
<reference evidence="1 2" key="1">
    <citation type="submission" date="2018-12" db="EMBL/GenBank/DDBJ databases">
        <authorList>
            <consortium name="Pathogen Informatics"/>
        </authorList>
    </citation>
    <scope>NUCLEOTIDE SEQUENCE [LARGE SCALE GENOMIC DNA]</scope>
    <source>
        <strain evidence="1 2">NCTC10485</strain>
    </source>
</reference>
<accession>A0A448HW37</accession>
<keyword evidence="2" id="KW-1185">Reference proteome</keyword>
<name>A0A448HW37_MYCCI</name>
<dbReference type="Proteomes" id="UP000282551">
    <property type="component" value="Chromosome"/>
</dbReference>
<dbReference type="AlphaFoldDB" id="A0A448HW37"/>
<sequence>MAELGGQAVSALDARQTALLARHSAVASADRALSAIVADAHASAVAARKRLDGIESEVEALVENEADFALDTPAGVRAAHRLLADKLREIHTVVADAAADAEAKAAVLNEMVAHYNSGRAE</sequence>
<gene>
    <name evidence="1" type="primary">bssS</name>
    <name evidence="1" type="ORF">NCTC10485_00061</name>
</gene>
<proteinExistence type="predicted"/>
<dbReference type="OrthoDB" id="4640076at2"/>
<dbReference type="InterPro" id="IPR019710">
    <property type="entry name" value="DUF4226"/>
</dbReference>